<reference evidence="1 2" key="1">
    <citation type="submission" date="2017-10" db="EMBL/GenBank/DDBJ databases">
        <title>Sequencing the genomes of 1000 actinobacteria strains.</title>
        <authorList>
            <person name="Klenk H.-P."/>
        </authorList>
    </citation>
    <scope>NUCLEOTIDE SEQUENCE [LARGE SCALE GENOMIC DNA]</scope>
    <source>
        <strain evidence="1 2">DSM 21801</strain>
    </source>
</reference>
<dbReference type="Proteomes" id="UP000224915">
    <property type="component" value="Unassembled WGS sequence"/>
</dbReference>
<dbReference type="OrthoDB" id="3268468at2"/>
<name>A0A2A9CZW0_9MICO</name>
<gene>
    <name evidence="1" type="ORF">ATL40_0685</name>
</gene>
<evidence type="ECO:0000313" key="2">
    <source>
        <dbReference type="Proteomes" id="UP000224915"/>
    </source>
</evidence>
<dbReference type="RefSeq" id="WP_098468307.1">
    <property type="nucleotide sequence ID" value="NZ_PDJD01000001.1"/>
</dbReference>
<accession>A0A2A9CZW0</accession>
<protein>
    <submittedName>
        <fullName evidence="1">Uncharacterized protein DUF3107</fullName>
    </submittedName>
</protein>
<dbReference type="InterPro" id="IPR021456">
    <property type="entry name" value="DUF3107"/>
</dbReference>
<sequence length="73" mass="7734">MDITIGVRQVARELSFETQMTPEEVSAAVEKALGGGTLELSDTRGRKVIVPGESLGFVEMGEATPRRVGFAGP</sequence>
<proteinExistence type="predicted"/>
<dbReference type="EMBL" id="PDJD01000001">
    <property type="protein sequence ID" value="PFG19129.1"/>
    <property type="molecule type" value="Genomic_DNA"/>
</dbReference>
<evidence type="ECO:0000313" key="1">
    <source>
        <dbReference type="EMBL" id="PFG19129.1"/>
    </source>
</evidence>
<comment type="caution">
    <text evidence="1">The sequence shown here is derived from an EMBL/GenBank/DDBJ whole genome shotgun (WGS) entry which is preliminary data.</text>
</comment>
<dbReference type="Pfam" id="PF11305">
    <property type="entry name" value="DUF3107"/>
    <property type="match status" value="1"/>
</dbReference>
<keyword evidence="2" id="KW-1185">Reference proteome</keyword>
<organism evidence="1 2">
    <name type="scientific">Serinibacter salmoneus</name>
    <dbReference type="NCBI Taxonomy" id="556530"/>
    <lineage>
        <taxon>Bacteria</taxon>
        <taxon>Bacillati</taxon>
        <taxon>Actinomycetota</taxon>
        <taxon>Actinomycetes</taxon>
        <taxon>Micrococcales</taxon>
        <taxon>Beutenbergiaceae</taxon>
        <taxon>Serinibacter</taxon>
    </lineage>
</organism>
<dbReference type="AlphaFoldDB" id="A0A2A9CZW0"/>